<dbReference type="Proteomes" id="UP000008922">
    <property type="component" value="Chromosome"/>
</dbReference>
<dbReference type="InterPro" id="IPR013655">
    <property type="entry name" value="PAS_fold_3"/>
</dbReference>
<feature type="transmembrane region" description="Helical" evidence="1">
    <location>
        <begin position="21"/>
        <end position="44"/>
    </location>
</feature>
<dbReference type="PROSITE" id="PS51832">
    <property type="entry name" value="HD_GYP"/>
    <property type="match status" value="1"/>
</dbReference>
<feature type="domain" description="PAS" evidence="2">
    <location>
        <begin position="353"/>
        <end position="384"/>
    </location>
</feature>
<dbReference type="eggNOG" id="COG2202">
    <property type="taxonomic scope" value="Bacteria"/>
</dbReference>
<dbReference type="InterPro" id="IPR052020">
    <property type="entry name" value="Cyclic_di-GMP/3'3'-cGAMP_PDE"/>
</dbReference>
<dbReference type="CDD" id="cd00077">
    <property type="entry name" value="HDc"/>
    <property type="match status" value="1"/>
</dbReference>
<dbReference type="GO" id="GO:0007165">
    <property type="term" value="P:signal transduction"/>
    <property type="evidence" value="ECO:0007669"/>
    <property type="project" value="InterPro"/>
</dbReference>
<dbReference type="SMART" id="SM00086">
    <property type="entry name" value="PAC"/>
    <property type="match status" value="2"/>
</dbReference>
<dbReference type="Gene3D" id="3.30.450.20">
    <property type="entry name" value="PAS domain"/>
    <property type="match status" value="3"/>
</dbReference>
<dbReference type="PROSITE" id="PS50112">
    <property type="entry name" value="PAS"/>
    <property type="match status" value="1"/>
</dbReference>
<dbReference type="InterPro" id="IPR035965">
    <property type="entry name" value="PAS-like_dom_sf"/>
</dbReference>
<dbReference type="AlphaFoldDB" id="E8N061"/>
<feature type="domain" description="PAC" evidence="3">
    <location>
        <begin position="427"/>
        <end position="477"/>
    </location>
</feature>
<evidence type="ECO:0000256" key="1">
    <source>
        <dbReference type="SAM" id="Phobius"/>
    </source>
</evidence>
<dbReference type="InterPro" id="IPR003607">
    <property type="entry name" value="HD/PDEase_dom"/>
</dbReference>
<dbReference type="GO" id="GO:0016020">
    <property type="term" value="C:membrane"/>
    <property type="evidence" value="ECO:0007669"/>
    <property type="project" value="InterPro"/>
</dbReference>
<evidence type="ECO:0000259" key="5">
    <source>
        <dbReference type="PROSITE" id="PS51832"/>
    </source>
</evidence>
<gene>
    <name evidence="6" type="ordered locus">ANT_03620</name>
</gene>
<dbReference type="PANTHER" id="PTHR45228:SF1">
    <property type="entry name" value="CYCLIC DI-GMP PHOSPHODIESTERASE TM_0186"/>
    <property type="match status" value="1"/>
</dbReference>
<name>E8N061_ANATU</name>
<dbReference type="SMART" id="SM00304">
    <property type="entry name" value="HAMP"/>
    <property type="match status" value="1"/>
</dbReference>
<dbReference type="HOGENOM" id="CLU_306228_0_0_0"/>
<dbReference type="Pfam" id="PF13185">
    <property type="entry name" value="GAF_2"/>
    <property type="match status" value="1"/>
</dbReference>
<dbReference type="eggNOG" id="COG2203">
    <property type="taxonomic scope" value="Bacteria"/>
</dbReference>
<keyword evidence="1" id="KW-0812">Transmembrane</keyword>
<dbReference type="PROSITE" id="PS50885">
    <property type="entry name" value="HAMP"/>
    <property type="match status" value="1"/>
</dbReference>
<evidence type="ECO:0000313" key="7">
    <source>
        <dbReference type="Proteomes" id="UP000008922"/>
    </source>
</evidence>
<accession>E8N061</accession>
<dbReference type="SUPFAM" id="SSF55781">
    <property type="entry name" value="GAF domain-like"/>
    <property type="match status" value="1"/>
</dbReference>
<dbReference type="SUPFAM" id="SSF55785">
    <property type="entry name" value="PYP-like sensor domain (PAS domain)"/>
    <property type="match status" value="2"/>
</dbReference>
<dbReference type="PROSITE" id="PS50113">
    <property type="entry name" value="PAC"/>
    <property type="match status" value="2"/>
</dbReference>
<dbReference type="Pfam" id="PF08447">
    <property type="entry name" value="PAS_3"/>
    <property type="match status" value="1"/>
</dbReference>
<dbReference type="PANTHER" id="PTHR45228">
    <property type="entry name" value="CYCLIC DI-GMP PHOSPHODIESTERASE TM_0186-RELATED"/>
    <property type="match status" value="1"/>
</dbReference>
<dbReference type="InParanoid" id="E8N061"/>
<dbReference type="eggNOG" id="COG3437">
    <property type="taxonomic scope" value="Bacteria"/>
</dbReference>
<dbReference type="Pfam" id="PF13426">
    <property type="entry name" value="PAS_9"/>
    <property type="match status" value="1"/>
</dbReference>
<dbReference type="OrthoDB" id="9804863at2"/>
<feature type="domain" description="HD-GYP" evidence="5">
    <location>
        <begin position="777"/>
        <end position="967"/>
    </location>
</feature>
<keyword evidence="1" id="KW-0472">Membrane</keyword>
<dbReference type="Pfam" id="PF13487">
    <property type="entry name" value="HD_5"/>
    <property type="match status" value="1"/>
</dbReference>
<evidence type="ECO:0000313" key="6">
    <source>
        <dbReference type="EMBL" id="BAJ62396.1"/>
    </source>
</evidence>
<dbReference type="Gene3D" id="3.30.450.40">
    <property type="match status" value="1"/>
</dbReference>
<dbReference type="SMART" id="SM00471">
    <property type="entry name" value="HDc"/>
    <property type="match status" value="1"/>
</dbReference>
<organism evidence="6 7">
    <name type="scientific">Anaerolinea thermophila (strain DSM 14523 / JCM 11388 / NBRC 100420 / UNI-1)</name>
    <dbReference type="NCBI Taxonomy" id="926569"/>
    <lineage>
        <taxon>Bacteria</taxon>
        <taxon>Bacillati</taxon>
        <taxon>Chloroflexota</taxon>
        <taxon>Anaerolineae</taxon>
        <taxon>Anaerolineales</taxon>
        <taxon>Anaerolineaceae</taxon>
        <taxon>Anaerolinea</taxon>
    </lineage>
</organism>
<keyword evidence="7" id="KW-1185">Reference proteome</keyword>
<dbReference type="STRING" id="926569.ANT_03620"/>
<dbReference type="EMBL" id="AP012029">
    <property type="protein sequence ID" value="BAJ62396.1"/>
    <property type="molecule type" value="Genomic_DNA"/>
</dbReference>
<dbReference type="eggNOG" id="COG4943">
    <property type="taxonomic scope" value="Bacteria"/>
</dbReference>
<dbReference type="NCBIfam" id="TIGR00229">
    <property type="entry name" value="sensory_box"/>
    <property type="match status" value="2"/>
</dbReference>
<dbReference type="InterPro" id="IPR000014">
    <property type="entry name" value="PAS"/>
</dbReference>
<dbReference type="InterPro" id="IPR001610">
    <property type="entry name" value="PAC"/>
</dbReference>
<dbReference type="KEGG" id="atm:ANT_03620"/>
<dbReference type="SUPFAM" id="SSF109604">
    <property type="entry name" value="HD-domain/PDEase-like"/>
    <property type="match status" value="1"/>
</dbReference>
<sequence>MKPPIPSQLAKILKRMLISRLFVPLFIAMVLVNLAAWGVVWQALISREYTYARLMAQELDAGLQDALEAMQATQTLDWSHSPQAHSAALEAMRRTVSELDRLIAINDQGDVLALAPFEKDVLRWNLSNQPYFSSLRPEMPPLFFTPQYSPFSGLEVVMAAIPLTPSMYLMGEINVERLKARGNMGMLFDNRFTRWSIYDDKGNALLQAGNDLENGFVQPPARVQGFNWISGSSQPLRLATRVNMPTPGWTLVVERAVLTGMGWYVAGTLATLLLVPWLASVLVTQMEKRLNRIVVRPLEILNERVKQLTSGDYSEWISFSTIAISSREIAELASSIQRMQHAILKRQQALAESEARYRQLADLLPDMVFEVNAEGKLTYANRAALSNTTSADFSALQNTEFISMIPLPEVPAFQNLCHSLQPGKVSRPLVVRFLKQDGSTFPGEVVIAALGNGEVRGYRIVARDITERLSFEEALRRSYQMFIQGPVIVFRARTSGDHPVEYVSPNITRFGYTPAKFTTLKDFYDILIHPHDRDRVIEQTQAHLMARSSTFEREYRVRCADGSVRWVYDFNTVSYESNGSVRHFAWYLLDITERKQAELRLDQQIQRLAALQLIDASITANADLTFTLQILLSQLMTLLRVDAAAILRYDVQEHALTGITGDGFLYAEPEKFRLAFGESYAGRIVETRQKIVINNLPEELMQHLVMPGMKQEGFVSFIGLPLIAKGEVKGVLEIFQRQPLTLERDWMDYLETLAGQAAIAIYNADLLENLQRSNEELRRAYEATIQGFSIALERRDKETEGHSRRVAEWTVRLARRAGIPEEELERIRIGAILHDIGKMAIPDSILLKEGNLTDEEWEIMRKHPEHAARMLSAIEYLRPAMVIPQYHHEKWDGTGYPYGLKGEEIPLAARVFAVIDVWDALSFDRPYRPAWKPEQVRQYLIDQAGKHFDPRLVPLFLEMLEEESPFE</sequence>
<dbReference type="CDD" id="cd06225">
    <property type="entry name" value="HAMP"/>
    <property type="match status" value="1"/>
</dbReference>
<protein>
    <submittedName>
        <fullName evidence="6">Signaling protein</fullName>
    </submittedName>
</protein>
<dbReference type="InterPro" id="IPR037522">
    <property type="entry name" value="HD_GYP_dom"/>
</dbReference>
<evidence type="ECO:0000259" key="2">
    <source>
        <dbReference type="PROSITE" id="PS50112"/>
    </source>
</evidence>
<dbReference type="InterPro" id="IPR003018">
    <property type="entry name" value="GAF"/>
</dbReference>
<dbReference type="InterPro" id="IPR029016">
    <property type="entry name" value="GAF-like_dom_sf"/>
</dbReference>
<feature type="domain" description="HAMP" evidence="4">
    <location>
        <begin position="292"/>
        <end position="348"/>
    </location>
</feature>
<evidence type="ECO:0000259" key="4">
    <source>
        <dbReference type="PROSITE" id="PS50885"/>
    </source>
</evidence>
<dbReference type="Gene3D" id="6.10.340.10">
    <property type="match status" value="1"/>
</dbReference>
<dbReference type="SMART" id="SM00065">
    <property type="entry name" value="GAF"/>
    <property type="match status" value="1"/>
</dbReference>
<reference evidence="6 7" key="1">
    <citation type="submission" date="2010-12" db="EMBL/GenBank/DDBJ databases">
        <title>Whole genome sequence of Anaerolinea thermophila UNI-1.</title>
        <authorList>
            <person name="Narita-Yamada S."/>
            <person name="Kishi E."/>
            <person name="Watanabe Y."/>
            <person name="Takasaki K."/>
            <person name="Ankai A."/>
            <person name="Oguchi A."/>
            <person name="Fukui S."/>
            <person name="Takahashi M."/>
            <person name="Yashiro I."/>
            <person name="Hosoyama A."/>
            <person name="Sekiguchi Y."/>
            <person name="Hanada S."/>
            <person name="Fujita N."/>
        </authorList>
    </citation>
    <scope>NUCLEOTIDE SEQUENCE [LARGE SCALE GENOMIC DNA]</scope>
    <source>
        <strain evidence="7">DSM 14523 / JCM 11388 / NBRC 100420 / UNI-1</strain>
    </source>
</reference>
<keyword evidence="1" id="KW-1133">Transmembrane helix</keyword>
<dbReference type="InterPro" id="IPR003660">
    <property type="entry name" value="HAMP_dom"/>
</dbReference>
<dbReference type="SMART" id="SM00091">
    <property type="entry name" value="PAS"/>
    <property type="match status" value="2"/>
</dbReference>
<dbReference type="CDD" id="cd00130">
    <property type="entry name" value="PAS"/>
    <property type="match status" value="2"/>
</dbReference>
<proteinExistence type="predicted"/>
<dbReference type="Gene3D" id="1.10.3210.10">
    <property type="entry name" value="Hypothetical protein af1432"/>
    <property type="match status" value="1"/>
</dbReference>
<evidence type="ECO:0000259" key="3">
    <source>
        <dbReference type="PROSITE" id="PS50113"/>
    </source>
</evidence>
<dbReference type="InterPro" id="IPR000700">
    <property type="entry name" value="PAS-assoc_C"/>
</dbReference>
<dbReference type="RefSeq" id="WP_013558793.1">
    <property type="nucleotide sequence ID" value="NC_014960.1"/>
</dbReference>
<feature type="domain" description="PAC" evidence="3">
    <location>
        <begin position="551"/>
        <end position="603"/>
    </location>
</feature>